<dbReference type="InterPro" id="IPR000873">
    <property type="entry name" value="AMP-dep_synth/lig_dom"/>
</dbReference>
<sequence length="549" mass="60164">MDRTLFQKIWSRDGWAGLPVHRSLLTPLSFLERTLHVFPEKIGIVDGDRRFTYREVGERVYRLASALRRAGVRKGDRVAVLSPNAAEVLEAHFGVPQIGAVLVAINVRLSPSEVAAIVRHSGARVLVADASLADTVASLRRDLDLSLVVWTGEGRSRDPAWGEIGYEGFLETGSPEPFAPDVDDEDQTITINYTSGTTGQPKGVMYTHRGAYLNALGEIVETGLQAESVYLWTLPMFHCNGWCFTWAVTAAGARHVVVPKVEPARVFELVEQEQVSHLCGAPTVLVMLQSELPSPGYRFPQPLRTVTAGAPPPPAVIERMEGLGAVITHVYGLTETYGPHTVCKWKAEWDGKAISARAALKARQGVGYVHAPELRVVDAQLNDVPADGETMGEIVMRGNNVMKGYFRDPDATAAAFAGGWFHSGDLGVMHPDGYVELRDRKKDVIISGGENISTVEVEKVLFFHPAVLEAAVIGVPDEKWGEVPKAFVTLRPGRSASEAEIVGYCREHLAHFKCPKKVEFGPLPKTSTGKTQKFKLREKEWAGQAKRIH</sequence>
<dbReference type="Gene3D" id="3.30.300.30">
    <property type="match status" value="1"/>
</dbReference>
<reference evidence="8" key="1">
    <citation type="journal article" date="2022" name="Int. J. Syst. Evol. Microbiol.">
        <title>Anaeromyxobacter oryzae sp. nov., Anaeromyxobacter diazotrophicus sp. nov. and Anaeromyxobacter paludicola sp. nov., isolated from paddy soils.</title>
        <authorList>
            <person name="Itoh H."/>
            <person name="Xu Z."/>
            <person name="Mise K."/>
            <person name="Masuda Y."/>
            <person name="Ushijima N."/>
            <person name="Hayakawa C."/>
            <person name="Shiratori Y."/>
            <person name="Senoo K."/>
        </authorList>
    </citation>
    <scope>NUCLEOTIDE SEQUENCE [LARGE SCALE GENOMIC DNA]</scope>
    <source>
        <strain evidence="8">Red232</strain>
    </source>
</reference>
<keyword evidence="8" id="KW-1185">Reference proteome</keyword>
<organism evidence="7 8">
    <name type="scientific">Anaeromyxobacter oryzae</name>
    <dbReference type="NCBI Taxonomy" id="2918170"/>
    <lineage>
        <taxon>Bacteria</taxon>
        <taxon>Pseudomonadati</taxon>
        <taxon>Myxococcota</taxon>
        <taxon>Myxococcia</taxon>
        <taxon>Myxococcales</taxon>
        <taxon>Cystobacterineae</taxon>
        <taxon>Anaeromyxobacteraceae</taxon>
        <taxon>Anaeromyxobacter</taxon>
    </lineage>
</organism>
<evidence type="ECO:0000313" key="8">
    <source>
        <dbReference type="Proteomes" id="UP001162891"/>
    </source>
</evidence>
<feature type="domain" description="AMP-binding enzyme C-terminal" evidence="6">
    <location>
        <begin position="456"/>
        <end position="530"/>
    </location>
</feature>
<feature type="domain" description="AMP-dependent synthetase/ligase" evidence="5">
    <location>
        <begin position="32"/>
        <end position="406"/>
    </location>
</feature>
<dbReference type="Pfam" id="PF13193">
    <property type="entry name" value="AMP-binding_C"/>
    <property type="match status" value="1"/>
</dbReference>
<accession>A0ABN6MX28</accession>
<evidence type="ECO:0000256" key="3">
    <source>
        <dbReference type="ARBA" id="ARBA00022832"/>
    </source>
</evidence>
<dbReference type="Pfam" id="PF00501">
    <property type="entry name" value="AMP-binding"/>
    <property type="match status" value="1"/>
</dbReference>
<dbReference type="Proteomes" id="UP001162891">
    <property type="component" value="Chromosome"/>
</dbReference>
<evidence type="ECO:0000256" key="4">
    <source>
        <dbReference type="ARBA" id="ARBA00023098"/>
    </source>
</evidence>
<dbReference type="CDD" id="cd12118">
    <property type="entry name" value="ttLC_FACS_AEE21_like"/>
    <property type="match status" value="1"/>
</dbReference>
<evidence type="ECO:0000313" key="7">
    <source>
        <dbReference type="EMBL" id="BDG05509.1"/>
    </source>
</evidence>
<dbReference type="RefSeq" id="WP_248354405.1">
    <property type="nucleotide sequence ID" value="NZ_AP025591.1"/>
</dbReference>
<gene>
    <name evidence="7" type="ORF">AMOR_45050</name>
</gene>
<evidence type="ECO:0000256" key="1">
    <source>
        <dbReference type="ARBA" id="ARBA00006432"/>
    </source>
</evidence>
<dbReference type="Gene3D" id="3.40.50.12780">
    <property type="entry name" value="N-terminal domain of ligase-like"/>
    <property type="match status" value="1"/>
</dbReference>
<keyword evidence="2" id="KW-0436">Ligase</keyword>
<evidence type="ECO:0000256" key="2">
    <source>
        <dbReference type="ARBA" id="ARBA00022598"/>
    </source>
</evidence>
<dbReference type="NCBIfam" id="NF006020">
    <property type="entry name" value="PRK08162.1"/>
    <property type="match status" value="1"/>
</dbReference>
<dbReference type="InterPro" id="IPR025110">
    <property type="entry name" value="AMP-bd_C"/>
</dbReference>
<dbReference type="PANTHER" id="PTHR43859:SF4">
    <property type="entry name" value="BUTANOATE--COA LIGASE AAE1-RELATED"/>
    <property type="match status" value="1"/>
</dbReference>
<protein>
    <submittedName>
        <fullName evidence="7">Acyl-CoA synthetase</fullName>
    </submittedName>
</protein>
<comment type="similarity">
    <text evidence="1">Belongs to the ATP-dependent AMP-binding enzyme family.</text>
</comment>
<proteinExistence type="inferred from homology"/>
<dbReference type="InterPro" id="IPR042099">
    <property type="entry name" value="ANL_N_sf"/>
</dbReference>
<dbReference type="PANTHER" id="PTHR43859">
    <property type="entry name" value="ACYL-ACTIVATING ENZYME"/>
    <property type="match status" value="1"/>
</dbReference>
<dbReference type="SUPFAM" id="SSF56801">
    <property type="entry name" value="Acetyl-CoA synthetase-like"/>
    <property type="match status" value="1"/>
</dbReference>
<keyword evidence="3" id="KW-0276">Fatty acid metabolism</keyword>
<dbReference type="InterPro" id="IPR045851">
    <property type="entry name" value="AMP-bd_C_sf"/>
</dbReference>
<keyword evidence="4" id="KW-0443">Lipid metabolism</keyword>
<dbReference type="EMBL" id="AP025591">
    <property type="protein sequence ID" value="BDG05509.1"/>
    <property type="molecule type" value="Genomic_DNA"/>
</dbReference>
<dbReference type="InterPro" id="IPR020845">
    <property type="entry name" value="AMP-binding_CS"/>
</dbReference>
<evidence type="ECO:0000259" key="5">
    <source>
        <dbReference type="Pfam" id="PF00501"/>
    </source>
</evidence>
<dbReference type="NCBIfam" id="NF004837">
    <property type="entry name" value="PRK06187.1"/>
    <property type="match status" value="1"/>
</dbReference>
<name>A0ABN6MX28_9BACT</name>
<dbReference type="PROSITE" id="PS00455">
    <property type="entry name" value="AMP_BINDING"/>
    <property type="match status" value="1"/>
</dbReference>
<evidence type="ECO:0000259" key="6">
    <source>
        <dbReference type="Pfam" id="PF13193"/>
    </source>
</evidence>